<organism evidence="2 3">
    <name type="scientific">Dactylosporangium aurantiacum</name>
    <dbReference type="NCBI Taxonomy" id="35754"/>
    <lineage>
        <taxon>Bacteria</taxon>
        <taxon>Bacillati</taxon>
        <taxon>Actinomycetota</taxon>
        <taxon>Actinomycetes</taxon>
        <taxon>Micromonosporales</taxon>
        <taxon>Micromonosporaceae</taxon>
        <taxon>Dactylosporangium</taxon>
    </lineage>
</organism>
<gene>
    <name evidence="2" type="ORF">Daura_19880</name>
</gene>
<dbReference type="InterPro" id="IPR011009">
    <property type="entry name" value="Kinase-like_dom_sf"/>
</dbReference>
<dbReference type="KEGG" id="daur:Daura_19880"/>
<dbReference type="AlphaFoldDB" id="A0A9Q9MR66"/>
<dbReference type="OrthoDB" id="4427130at2"/>
<dbReference type="Proteomes" id="UP001058003">
    <property type="component" value="Chromosome"/>
</dbReference>
<dbReference type="EMBL" id="CP073767">
    <property type="protein sequence ID" value="UWZ58227.1"/>
    <property type="molecule type" value="Genomic_DNA"/>
</dbReference>
<reference evidence="2" key="1">
    <citation type="submission" date="2021-04" db="EMBL/GenBank/DDBJ databases">
        <title>Dactylosporangium aurantiacum NRRL B-8018 full assembly.</title>
        <authorList>
            <person name="Hartkoorn R.C."/>
            <person name="Beaudoing E."/>
            <person name="Hot D."/>
        </authorList>
    </citation>
    <scope>NUCLEOTIDE SEQUENCE</scope>
    <source>
        <strain evidence="2">NRRL B-8018</strain>
    </source>
</reference>
<dbReference type="SUPFAM" id="SSF56112">
    <property type="entry name" value="Protein kinase-like (PK-like)"/>
    <property type="match status" value="1"/>
</dbReference>
<proteinExistence type="predicted"/>
<accession>A0A9Q9MR66</accession>
<evidence type="ECO:0000313" key="3">
    <source>
        <dbReference type="Proteomes" id="UP001058003"/>
    </source>
</evidence>
<sequence>MSRDQPPPEVLQAFGVRGPARPLDGGQGTSWRAGDLVLKPDAGPLHGWLAGALADVVPDGFRLAAPVCTRTGAWEHAGWSATRWVEGDAPDTSAVSTWRQVIAAGRALHRAVAQLERPGFLDARQDPWAAADRVAWDELEVSFRPEFTELARRLRGALEPLGPSQLVHGDLTNNVLFAPGLPPAVIDISPYWRPPAYAEGVVVADALCWHDAPASVLDAVDVPAPAVARALLFRMATTNQRAAAGAAVDLLDEARRYDLAAAAIGL</sequence>
<name>A0A9Q9MR66_9ACTN</name>
<feature type="region of interest" description="Disordered" evidence="1">
    <location>
        <begin position="1"/>
        <end position="28"/>
    </location>
</feature>
<protein>
    <submittedName>
        <fullName evidence="2">TIGR02569 family protein</fullName>
    </submittedName>
</protein>
<keyword evidence="3" id="KW-1185">Reference proteome</keyword>
<dbReference type="RefSeq" id="WP_156089801.1">
    <property type="nucleotide sequence ID" value="NZ_CP073767.1"/>
</dbReference>
<evidence type="ECO:0000256" key="1">
    <source>
        <dbReference type="SAM" id="MobiDB-lite"/>
    </source>
</evidence>
<evidence type="ECO:0000313" key="2">
    <source>
        <dbReference type="EMBL" id="UWZ58227.1"/>
    </source>
</evidence>